<reference evidence="6 10" key="3">
    <citation type="submission" date="2021-06" db="EMBL/GenBank/DDBJ databases">
        <title>Interrogation of the integrated mobile genetic elements in gut-associated Bacteroides with a consensus prediction approach.</title>
        <authorList>
            <person name="Campbell D.E."/>
            <person name="Leigh J.R."/>
            <person name="Kim T."/>
            <person name="England W."/>
            <person name="Whitaker R.J."/>
            <person name="Degnan P.H."/>
        </authorList>
    </citation>
    <scope>NUCLEOTIDE SEQUENCE [LARGE SCALE GENOMIC DNA]</scope>
    <source>
        <strain evidence="6 10">WAL8669</strain>
    </source>
</reference>
<gene>
    <name evidence="3" type="primary">mfpsA_3</name>
    <name evidence="3" type="ORF">ERS852511_04483</name>
    <name evidence="5" type="ORF">GAN59_01240</name>
    <name evidence="4" type="ORF">GAN93_00095</name>
    <name evidence="6" type="ORF">KQP68_15975</name>
</gene>
<feature type="domain" description="Glycosyltransferase subfamily 4-like N-terminal" evidence="2">
    <location>
        <begin position="14"/>
        <end position="172"/>
    </location>
</feature>
<evidence type="ECO:0000313" key="9">
    <source>
        <dbReference type="Proteomes" id="UP000488521"/>
    </source>
</evidence>
<proteinExistence type="predicted"/>
<dbReference type="EMBL" id="CP083680">
    <property type="protein sequence ID" value="UYU65075.1"/>
    <property type="molecule type" value="Genomic_DNA"/>
</dbReference>
<dbReference type="EMBL" id="CZAP01000025">
    <property type="protein sequence ID" value="CUQ14066.1"/>
    <property type="molecule type" value="Genomic_DNA"/>
</dbReference>
<dbReference type="Pfam" id="PF00534">
    <property type="entry name" value="Glycos_transf_1"/>
    <property type="match status" value="1"/>
</dbReference>
<dbReference type="RefSeq" id="WP_016268949.1">
    <property type="nucleotide sequence ID" value="NZ_BAABZI010000001.1"/>
</dbReference>
<sequence>MRVLQIGKFYPISGGVEKVMYDITMGLSQKQVYCDMLCASAEKQDQGNLLLNDYARVLCVPTWKKVAATMLSPAMIFRLRKIRKEYDIIHIHHPDPMACLALFLSGYKGPVVLHWHSDILKQKMLLRLYTPLQNWLLRRAKVIVGTTPVYVKESPFLENIQRKVTSIPIGIDEMKPIPERVAQIKERYAGKKIIFSLGRLVEYKGYEYLIQAARRLTDDYVILIGGRGPLQEYLQALIDELGVADRVKLLGFIEDDDLPDYFGACDLFCLSSILKTEAFGIVQIEAMSCGKPVIAMNIPESGVSWVNISSFSGINVKPEDAEALAEAILTVLTDKHLYDKLSKGARRRYETMFTKELMTELCLNLYRKVLRSHADR</sequence>
<dbReference type="Proteomes" id="UP000095576">
    <property type="component" value="Unassembled WGS sequence"/>
</dbReference>
<dbReference type="PANTHER" id="PTHR12526">
    <property type="entry name" value="GLYCOSYLTRANSFERASE"/>
    <property type="match status" value="1"/>
</dbReference>
<evidence type="ECO:0000313" key="3">
    <source>
        <dbReference type="EMBL" id="CUQ14066.1"/>
    </source>
</evidence>
<feature type="domain" description="Glycosyl transferase family 1" evidence="1">
    <location>
        <begin position="184"/>
        <end position="348"/>
    </location>
</feature>
<evidence type="ECO:0000313" key="5">
    <source>
        <dbReference type="EMBL" id="KAB4479177.1"/>
    </source>
</evidence>
<evidence type="ECO:0000313" key="10">
    <source>
        <dbReference type="Proteomes" id="UP001156218"/>
    </source>
</evidence>
<dbReference type="InterPro" id="IPR001296">
    <property type="entry name" value="Glyco_trans_1"/>
</dbReference>
<name>A0A174TYD9_BACT4</name>
<dbReference type="GO" id="GO:0103011">
    <property type="term" value="F:mannosylfructose-phosphate synthase activity"/>
    <property type="evidence" value="ECO:0007669"/>
    <property type="project" value="UniProtKB-EC"/>
</dbReference>
<evidence type="ECO:0000259" key="1">
    <source>
        <dbReference type="Pfam" id="PF00534"/>
    </source>
</evidence>
<dbReference type="Proteomes" id="UP000460317">
    <property type="component" value="Unassembled WGS sequence"/>
</dbReference>
<organism evidence="3 7">
    <name type="scientific">Bacteroides thetaiotaomicron</name>
    <dbReference type="NCBI Taxonomy" id="818"/>
    <lineage>
        <taxon>Bacteria</taxon>
        <taxon>Pseudomonadati</taxon>
        <taxon>Bacteroidota</taxon>
        <taxon>Bacteroidia</taxon>
        <taxon>Bacteroidales</taxon>
        <taxon>Bacteroidaceae</taxon>
        <taxon>Bacteroides</taxon>
    </lineage>
</organism>
<evidence type="ECO:0000313" key="4">
    <source>
        <dbReference type="EMBL" id="KAB4455438.1"/>
    </source>
</evidence>
<evidence type="ECO:0000259" key="2">
    <source>
        <dbReference type="Pfam" id="PF13439"/>
    </source>
</evidence>
<dbReference type="SUPFAM" id="SSF53756">
    <property type="entry name" value="UDP-Glycosyltransferase/glycogen phosphorylase"/>
    <property type="match status" value="1"/>
</dbReference>
<accession>A0A174TYD9</accession>
<keyword evidence="3" id="KW-0808">Transferase</keyword>
<evidence type="ECO:0000313" key="7">
    <source>
        <dbReference type="Proteomes" id="UP000095576"/>
    </source>
</evidence>
<dbReference type="Proteomes" id="UP001156218">
    <property type="component" value="Chromosome"/>
</dbReference>
<dbReference type="EMBL" id="WCSB01000001">
    <property type="protein sequence ID" value="KAB4455438.1"/>
    <property type="molecule type" value="Genomic_DNA"/>
</dbReference>
<evidence type="ECO:0000313" key="8">
    <source>
        <dbReference type="Proteomes" id="UP000460317"/>
    </source>
</evidence>
<reference evidence="8 9" key="2">
    <citation type="journal article" date="2019" name="Nat. Med.">
        <title>A library of human gut bacterial isolates paired with longitudinal multiomics data enables mechanistic microbiome research.</title>
        <authorList>
            <person name="Poyet M."/>
            <person name="Groussin M."/>
            <person name="Gibbons S.M."/>
            <person name="Avila-Pacheco J."/>
            <person name="Jiang X."/>
            <person name="Kearney S.M."/>
            <person name="Perrotta A.R."/>
            <person name="Berdy B."/>
            <person name="Zhao S."/>
            <person name="Lieberman T.D."/>
            <person name="Swanson P.K."/>
            <person name="Smith M."/>
            <person name="Roesemann S."/>
            <person name="Alexander J.E."/>
            <person name="Rich S.A."/>
            <person name="Livny J."/>
            <person name="Vlamakis H."/>
            <person name="Clish C."/>
            <person name="Bullock K."/>
            <person name="Deik A."/>
            <person name="Scott J."/>
            <person name="Pierce K.A."/>
            <person name="Xavier R.J."/>
            <person name="Alm E.J."/>
        </authorList>
    </citation>
    <scope>NUCLEOTIDE SEQUENCE [LARGE SCALE GENOMIC DNA]</scope>
    <source>
        <strain evidence="5 9">BIOML-A156</strain>
        <strain evidence="4 8">BIOML-A165</strain>
    </source>
</reference>
<dbReference type="EC" id="2.4.1.246" evidence="3"/>
<reference evidence="3 7" key="1">
    <citation type="submission" date="2015-09" db="EMBL/GenBank/DDBJ databases">
        <authorList>
            <consortium name="Pathogen Informatics"/>
        </authorList>
    </citation>
    <scope>NUCLEOTIDE SEQUENCE [LARGE SCALE GENOMIC DNA]</scope>
    <source>
        <strain evidence="3 7">2789STDY5834899</strain>
    </source>
</reference>
<dbReference type="EMBL" id="WCRS01000001">
    <property type="protein sequence ID" value="KAB4479177.1"/>
    <property type="molecule type" value="Genomic_DNA"/>
</dbReference>
<protein>
    <submittedName>
        <fullName evidence="4 6">Glycosyltransferase</fullName>
    </submittedName>
    <submittedName>
        <fullName evidence="3">Lipopolysaccharide biosynthesis glycosyltransferase</fullName>
        <ecNumber evidence="3">2.4.1.246</ecNumber>
    </submittedName>
</protein>
<dbReference type="InterPro" id="IPR028098">
    <property type="entry name" value="Glyco_trans_4-like_N"/>
</dbReference>
<dbReference type="Gene3D" id="3.40.50.2000">
    <property type="entry name" value="Glycogen Phosphorylase B"/>
    <property type="match status" value="2"/>
</dbReference>
<dbReference type="AlphaFoldDB" id="A0A174TYD9"/>
<dbReference type="Pfam" id="PF13439">
    <property type="entry name" value="Glyco_transf_4"/>
    <property type="match status" value="1"/>
</dbReference>
<evidence type="ECO:0000313" key="6">
    <source>
        <dbReference type="EMBL" id="UYU65075.1"/>
    </source>
</evidence>
<dbReference type="Proteomes" id="UP000488521">
    <property type="component" value="Unassembled WGS sequence"/>
</dbReference>
<dbReference type="CDD" id="cd03795">
    <property type="entry name" value="GT4_WfcD-like"/>
    <property type="match status" value="1"/>
</dbReference>
<keyword evidence="3" id="KW-0328">Glycosyltransferase</keyword>
<dbReference type="PANTHER" id="PTHR12526:SF627">
    <property type="entry name" value="D-RHAMNOSYLTRANSFERASE WBPZ"/>
    <property type="match status" value="1"/>
</dbReference>